<dbReference type="Gene3D" id="1.20.120.1770">
    <property type="match status" value="1"/>
</dbReference>
<dbReference type="InterPro" id="IPR018750">
    <property type="entry name" value="DUF2306_membrane"/>
</dbReference>
<protein>
    <recommendedName>
        <fullName evidence="4">DUF2306 domain-containing protein</fullName>
    </recommendedName>
</protein>
<reference evidence="2 3" key="1">
    <citation type="submission" date="2014-11" db="EMBL/GenBank/DDBJ databases">
        <title>Complete Genome Sequence of Pseudoalteromonas sp. Strain OCN003 Isolated from Kaneohe Bay, Oahu, Hawaii.</title>
        <authorList>
            <person name="Beurmann S."/>
            <person name="Videau P."/>
            <person name="Ushijima B."/>
            <person name="Smith A.M."/>
            <person name="Aeby G.S."/>
            <person name="Callahan S.M."/>
            <person name="Belcaid M."/>
        </authorList>
    </citation>
    <scope>NUCLEOTIDE SEQUENCE [LARGE SCALE GENOMIC DNA]</scope>
    <source>
        <strain evidence="2 3">OCN003</strain>
    </source>
</reference>
<feature type="transmembrane region" description="Helical" evidence="1">
    <location>
        <begin position="20"/>
        <end position="45"/>
    </location>
</feature>
<dbReference type="Proteomes" id="UP000030341">
    <property type="component" value="Chromosome 2"/>
</dbReference>
<feature type="transmembrane region" description="Helical" evidence="1">
    <location>
        <begin position="104"/>
        <end position="124"/>
    </location>
</feature>
<evidence type="ECO:0008006" key="4">
    <source>
        <dbReference type="Google" id="ProtNLM"/>
    </source>
</evidence>
<keyword evidence="3" id="KW-1185">Reference proteome</keyword>
<feature type="transmembrane region" description="Helical" evidence="1">
    <location>
        <begin position="165"/>
        <end position="188"/>
    </location>
</feature>
<name>A0A0A7EIZ0_9GAMM</name>
<dbReference type="eggNOG" id="COG5395">
    <property type="taxonomic scope" value="Bacteria"/>
</dbReference>
<evidence type="ECO:0000313" key="3">
    <source>
        <dbReference type="Proteomes" id="UP000030341"/>
    </source>
</evidence>
<feature type="transmembrane region" description="Helical" evidence="1">
    <location>
        <begin position="65"/>
        <end position="83"/>
    </location>
</feature>
<sequence length="222" mass="24762">MTYQNAMITEQNNFNTPFNWTGVGFLLFMIGIPAIPAVFIVALVVMGSGVESPLSGMVNARYFDMPLVIICHGISGIVFFLTMPFQFSPQLRQTKPGYHKVNGYFAFVSACVMAASGVWMHHVFSPNEFGARYVSLVIVAITICMTFVVAVLYAIKKDFKQHQRWIYFAAAASLAVVSPLFLEIIAMLIGNVGAELMYDYGRLIGLALNFQIAYWLFKKNHS</sequence>
<dbReference type="KEGG" id="pseo:OM33_15825"/>
<feature type="transmembrane region" description="Helical" evidence="1">
    <location>
        <begin position="200"/>
        <end position="217"/>
    </location>
</feature>
<dbReference type="AlphaFoldDB" id="A0A0A7EIZ0"/>
<feature type="transmembrane region" description="Helical" evidence="1">
    <location>
        <begin position="130"/>
        <end position="153"/>
    </location>
</feature>
<evidence type="ECO:0000313" key="2">
    <source>
        <dbReference type="EMBL" id="AIY66610.1"/>
    </source>
</evidence>
<dbReference type="RefSeq" id="WP_040134974.1">
    <property type="nucleotide sequence ID" value="NZ_CP009889.1"/>
</dbReference>
<dbReference type="EMBL" id="CP009889">
    <property type="protein sequence ID" value="AIY66610.1"/>
    <property type="molecule type" value="Genomic_DNA"/>
</dbReference>
<keyword evidence="1" id="KW-1133">Transmembrane helix</keyword>
<accession>A0A0A7EIZ0</accession>
<keyword evidence="1" id="KW-0812">Transmembrane</keyword>
<dbReference type="HOGENOM" id="CLU_1244472_0_0_6"/>
<evidence type="ECO:0000256" key="1">
    <source>
        <dbReference type="SAM" id="Phobius"/>
    </source>
</evidence>
<organism evidence="2 3">
    <name type="scientific">Pseudoalteromonas piratica</name>
    <dbReference type="NCBI Taxonomy" id="1348114"/>
    <lineage>
        <taxon>Bacteria</taxon>
        <taxon>Pseudomonadati</taxon>
        <taxon>Pseudomonadota</taxon>
        <taxon>Gammaproteobacteria</taxon>
        <taxon>Alteromonadales</taxon>
        <taxon>Pseudoalteromonadaceae</taxon>
        <taxon>Pseudoalteromonas</taxon>
    </lineage>
</organism>
<proteinExistence type="predicted"/>
<gene>
    <name evidence="2" type="ORF">OM33_15825</name>
</gene>
<dbReference type="OrthoDB" id="6313799at2"/>
<dbReference type="Pfam" id="PF10067">
    <property type="entry name" value="DUF2306"/>
    <property type="match status" value="1"/>
</dbReference>
<keyword evidence="1" id="KW-0472">Membrane</keyword>
<dbReference type="STRING" id="1348114.OM33_15825"/>